<accession>A0A6P8IZE8</accession>
<organism evidence="2 3">
    <name type="scientific">Actinia tenebrosa</name>
    <name type="common">Australian red waratah sea anemone</name>
    <dbReference type="NCBI Taxonomy" id="6105"/>
    <lineage>
        <taxon>Eukaryota</taxon>
        <taxon>Metazoa</taxon>
        <taxon>Cnidaria</taxon>
        <taxon>Anthozoa</taxon>
        <taxon>Hexacorallia</taxon>
        <taxon>Actiniaria</taxon>
        <taxon>Actiniidae</taxon>
        <taxon>Actinia</taxon>
    </lineage>
</organism>
<reference evidence="3" key="1">
    <citation type="submission" date="2025-08" db="UniProtKB">
        <authorList>
            <consortium name="RefSeq"/>
        </authorList>
    </citation>
    <scope>IDENTIFICATION</scope>
    <source>
        <tissue evidence="3">Tentacle</tissue>
    </source>
</reference>
<dbReference type="OrthoDB" id="5945683at2759"/>
<dbReference type="GeneID" id="116306633"/>
<sequence>MTSSIDANCSSLKNITANITCDNTLRVFVDGQQIGLESQGYGTVTKYVIPPNSNVIGLRCRIGATKNGGILGSFSNGLITNSSWRCSAVAEQGWNVAGFDDSSWDHATMHSINSHHNGSLSMPRGPVFDIADGAAWIWTANKSIDISTVYCRFQIRKPETPCKEGPNADLFRSEITYVDRSLKGSVLMTTKARSSIECALRCQRTSQCMSFNFEYGKEISPKICELNSGSAKMTPNAIVERKGFVYFDAIQ</sequence>
<dbReference type="InterPro" id="IPR003609">
    <property type="entry name" value="Pan_app"/>
</dbReference>
<keyword evidence="2" id="KW-1185">Reference proteome</keyword>
<proteinExistence type="predicted"/>
<dbReference type="RefSeq" id="XP_031572572.1">
    <property type="nucleotide sequence ID" value="XM_031716712.1"/>
</dbReference>
<protein>
    <submittedName>
        <fullName evidence="3">Uncharacterized protein LOC116306633 isoform X2</fullName>
    </submittedName>
</protein>
<feature type="domain" description="Apple" evidence="1">
    <location>
        <begin position="162"/>
        <end position="251"/>
    </location>
</feature>
<dbReference type="AlphaFoldDB" id="A0A6P8IZE8"/>
<evidence type="ECO:0000313" key="3">
    <source>
        <dbReference type="RefSeq" id="XP_031572572.1"/>
    </source>
</evidence>
<evidence type="ECO:0000259" key="1">
    <source>
        <dbReference type="PROSITE" id="PS50948"/>
    </source>
</evidence>
<dbReference type="SUPFAM" id="SSF57414">
    <property type="entry name" value="Hairpin loop containing domain-like"/>
    <property type="match status" value="1"/>
</dbReference>
<dbReference type="PROSITE" id="PS50948">
    <property type="entry name" value="PAN"/>
    <property type="match status" value="1"/>
</dbReference>
<name>A0A6P8IZE8_ACTTE</name>
<dbReference type="Gene3D" id="3.50.4.10">
    <property type="entry name" value="Hepatocyte Growth Factor"/>
    <property type="match status" value="1"/>
</dbReference>
<gene>
    <name evidence="3" type="primary">LOC116306633</name>
</gene>
<dbReference type="Pfam" id="PF00024">
    <property type="entry name" value="PAN_1"/>
    <property type="match status" value="1"/>
</dbReference>
<dbReference type="Gene3D" id="2.60.120.260">
    <property type="entry name" value="Galactose-binding domain-like"/>
    <property type="match status" value="1"/>
</dbReference>
<dbReference type="Proteomes" id="UP000515163">
    <property type="component" value="Unplaced"/>
</dbReference>
<evidence type="ECO:0000313" key="2">
    <source>
        <dbReference type="Proteomes" id="UP000515163"/>
    </source>
</evidence>